<keyword evidence="7" id="KW-0472">Membrane</keyword>
<dbReference type="GO" id="GO:0098552">
    <property type="term" value="C:side of membrane"/>
    <property type="evidence" value="ECO:0007669"/>
    <property type="project" value="UniProtKB-KW"/>
</dbReference>
<dbReference type="RefSeq" id="NP_001161559.1">
    <property type="nucleotide sequence ID" value="NM_001168087.1"/>
</dbReference>
<evidence type="ECO:0000313" key="15">
    <source>
        <dbReference type="Proteomes" id="UP000694865"/>
    </source>
</evidence>
<evidence type="ECO:0000256" key="13">
    <source>
        <dbReference type="SAM" id="SignalP"/>
    </source>
</evidence>
<accession>D1LX33</accession>
<keyword evidence="9" id="KW-0357">Heparan sulfate</keyword>
<evidence type="ECO:0000256" key="3">
    <source>
        <dbReference type="ARBA" id="ARBA00022475"/>
    </source>
</evidence>
<comment type="similarity">
    <text evidence="2 11">Belongs to the glypican family.</text>
</comment>
<feature type="signal peptide" evidence="13 16">
    <location>
        <begin position="1"/>
        <end position="22"/>
    </location>
</feature>
<keyword evidence="15" id="KW-1185">Reference proteome</keyword>
<evidence type="ECO:0000256" key="11">
    <source>
        <dbReference type="RuleBase" id="RU003518"/>
    </source>
</evidence>
<dbReference type="GO" id="GO:1905475">
    <property type="term" value="P:regulation of protein localization to membrane"/>
    <property type="evidence" value="ECO:0007669"/>
    <property type="project" value="TreeGrafter"/>
</dbReference>
<dbReference type="PANTHER" id="PTHR10822:SF30">
    <property type="entry name" value="DALLY-LIKE, ISOFORM A"/>
    <property type="match status" value="1"/>
</dbReference>
<feature type="chain" id="PRO_5003024664" evidence="13 16">
    <location>
        <begin position="23"/>
        <end position="479"/>
    </location>
</feature>
<dbReference type="KEGG" id="sko:100313623"/>
<evidence type="ECO:0000256" key="8">
    <source>
        <dbReference type="ARBA" id="ARBA00023180"/>
    </source>
</evidence>
<evidence type="ECO:0000256" key="10">
    <source>
        <dbReference type="ARBA" id="ARBA00023288"/>
    </source>
</evidence>
<reference evidence="16" key="2">
    <citation type="submission" date="2025-05" db="UniProtKB">
        <authorList>
            <consortium name="RefSeq"/>
        </authorList>
    </citation>
    <scope>IDENTIFICATION</scope>
</reference>
<proteinExistence type="evidence at transcript level"/>
<dbReference type="AlphaFoldDB" id="D1LX33"/>
<organism evidence="14">
    <name type="scientific">Saccoglossus kowalevskii</name>
    <name type="common">Acorn worm</name>
    <dbReference type="NCBI Taxonomy" id="10224"/>
    <lineage>
        <taxon>Eukaryota</taxon>
        <taxon>Metazoa</taxon>
        <taxon>Hemichordata</taxon>
        <taxon>Enteropneusta</taxon>
        <taxon>Harrimaniidae</taxon>
        <taxon>Saccoglossus</taxon>
    </lineage>
</organism>
<evidence type="ECO:0000256" key="12">
    <source>
        <dbReference type="SAM" id="MobiDB-lite"/>
    </source>
</evidence>
<dbReference type="GeneID" id="100313623"/>
<evidence type="ECO:0000256" key="7">
    <source>
        <dbReference type="ARBA" id="ARBA00023136"/>
    </source>
</evidence>
<name>D1LX33_SACKO</name>
<dbReference type="OrthoDB" id="10010764at2759"/>
<gene>
    <name evidence="16" type="primary">LOC100313623</name>
</gene>
<comment type="subcellular location">
    <subcellularLocation>
        <location evidence="1">Cell membrane</location>
        <topology evidence="1">Lipid-anchor</topology>
        <topology evidence="1">GPI-anchor</topology>
    </subcellularLocation>
</comment>
<dbReference type="GO" id="GO:0009966">
    <property type="term" value="P:regulation of signal transduction"/>
    <property type="evidence" value="ECO:0007669"/>
    <property type="project" value="InterPro"/>
</dbReference>
<evidence type="ECO:0000256" key="4">
    <source>
        <dbReference type="ARBA" id="ARBA00022622"/>
    </source>
</evidence>
<dbReference type="GO" id="GO:0016477">
    <property type="term" value="P:cell migration"/>
    <property type="evidence" value="ECO:0007669"/>
    <property type="project" value="TreeGrafter"/>
</dbReference>
<reference evidence="14" key="1">
    <citation type="submission" date="2009-10" db="EMBL/GenBank/DDBJ databases">
        <authorList>
            <person name="Freeman R.M.Jr."/>
            <person name="Wu M.M."/>
            <person name="Gerhart J.J."/>
        </authorList>
    </citation>
    <scope>NUCLEOTIDE SEQUENCE</scope>
</reference>
<dbReference type="GO" id="GO:0009986">
    <property type="term" value="C:cell surface"/>
    <property type="evidence" value="ECO:0007669"/>
    <property type="project" value="TreeGrafter"/>
</dbReference>
<keyword evidence="3" id="KW-1003">Cell membrane</keyword>
<keyword evidence="6" id="KW-0654">Proteoglycan</keyword>
<keyword evidence="10" id="KW-0449">Lipoprotein</keyword>
<keyword evidence="8" id="KW-0325">Glycoprotein</keyword>
<dbReference type="InterPro" id="IPR001863">
    <property type="entry name" value="Glypican"/>
</dbReference>
<keyword evidence="5 13" id="KW-0732">Signal</keyword>
<evidence type="ECO:0000313" key="14">
    <source>
        <dbReference type="EMBL" id="ACY92539.1"/>
    </source>
</evidence>
<dbReference type="PANTHER" id="PTHR10822">
    <property type="entry name" value="GLYPICAN"/>
    <property type="match status" value="1"/>
</dbReference>
<dbReference type="Pfam" id="PF01153">
    <property type="entry name" value="Glypican"/>
    <property type="match status" value="1"/>
</dbReference>
<evidence type="ECO:0000313" key="16">
    <source>
        <dbReference type="RefSeq" id="NP_001161559.1"/>
    </source>
</evidence>
<protein>
    <submittedName>
        <fullName evidence="14 16">Glypican-4/6-like protein</fullName>
    </submittedName>
</protein>
<dbReference type="GO" id="GO:0005576">
    <property type="term" value="C:extracellular region"/>
    <property type="evidence" value="ECO:0007669"/>
    <property type="project" value="TreeGrafter"/>
</dbReference>
<evidence type="ECO:0000256" key="1">
    <source>
        <dbReference type="ARBA" id="ARBA00004609"/>
    </source>
</evidence>
<dbReference type="Proteomes" id="UP000694865">
    <property type="component" value="Unplaced"/>
</dbReference>
<evidence type="ECO:0000256" key="2">
    <source>
        <dbReference type="ARBA" id="ARBA00010260"/>
    </source>
</evidence>
<evidence type="ECO:0000256" key="9">
    <source>
        <dbReference type="ARBA" id="ARBA00023207"/>
    </source>
</evidence>
<sequence length="479" mass="54340">MMGSRKFVYVFISMYLGTYVNGQSNQLNEWNEIDTHQGDEKDICTGYTPYCTAEMQQEMSATEQAGFERTIIEKISSVQGTLRRGYEEFDDFIDELLETASADLSSMFTKVYGYMYKEKLASIYGDLFDGWMEYNQGNYVDLGLQAHDMFYSQFGALIELLFPQYDIDDDFLQCSWAFIPESYRKSQSELQKDIKQSFGATKAYQKGLAVAVNVLDVQQLRTSTECRNELMKMSTCDECKGLMPVEPCHGYCLNVIGDCLADFVALDNEWNVFIEKMVALSDRMSTQYNLQSLVQTVAIRISDSIMNLQEELTRIFWESSTHSCGTPEFREKRDVAVNFKTTIQNGIPRSTRSNGKSKNLDMILSRVDRHLEKTAHLWELLPLEMCEEISPGTVNEVTGDCWDGENVVGHWDGTVGHVTGETSNVIIKNLQEKLKETTNIISDALRGVDFTLPDSDDEDEGNWYAESGSGSGSGMGDWY</sequence>
<feature type="compositionally biased region" description="Gly residues" evidence="12">
    <location>
        <begin position="469"/>
        <end position="479"/>
    </location>
</feature>
<dbReference type="GO" id="GO:0045202">
    <property type="term" value="C:synapse"/>
    <property type="evidence" value="ECO:0007669"/>
    <property type="project" value="TreeGrafter"/>
</dbReference>
<feature type="region of interest" description="Disordered" evidence="12">
    <location>
        <begin position="451"/>
        <end position="479"/>
    </location>
</feature>
<dbReference type="EMBL" id="GU076010">
    <property type="protein sequence ID" value="ACY92539.1"/>
    <property type="molecule type" value="mRNA"/>
</dbReference>
<evidence type="ECO:0000256" key="6">
    <source>
        <dbReference type="ARBA" id="ARBA00022974"/>
    </source>
</evidence>
<keyword evidence="4" id="KW-0336">GPI-anchor</keyword>
<evidence type="ECO:0000256" key="5">
    <source>
        <dbReference type="ARBA" id="ARBA00022729"/>
    </source>
</evidence>
<dbReference type="GO" id="GO:0005886">
    <property type="term" value="C:plasma membrane"/>
    <property type="evidence" value="ECO:0007669"/>
    <property type="project" value="UniProtKB-SubCell"/>
</dbReference>